<proteinExistence type="predicted"/>
<dbReference type="EMBL" id="PQNK01000020">
    <property type="protein sequence ID" value="RRO85643.1"/>
    <property type="molecule type" value="Genomic_DNA"/>
</dbReference>
<protein>
    <submittedName>
        <fullName evidence="2">Uncharacterized protein</fullName>
    </submittedName>
</protein>
<feature type="region of interest" description="Disordered" evidence="1">
    <location>
        <begin position="1"/>
        <end position="86"/>
    </location>
</feature>
<evidence type="ECO:0000313" key="3">
    <source>
        <dbReference type="Proteomes" id="UP000276526"/>
    </source>
</evidence>
<name>A0A426PWA0_9CORY</name>
<organism evidence="2 3">
    <name type="scientific">Corynebacterium bovis</name>
    <dbReference type="NCBI Taxonomy" id="36808"/>
    <lineage>
        <taxon>Bacteria</taxon>
        <taxon>Bacillati</taxon>
        <taxon>Actinomycetota</taxon>
        <taxon>Actinomycetes</taxon>
        <taxon>Mycobacteriales</taxon>
        <taxon>Corynebacteriaceae</taxon>
        <taxon>Corynebacterium</taxon>
    </lineage>
</organism>
<dbReference type="Proteomes" id="UP000276526">
    <property type="component" value="Unassembled WGS sequence"/>
</dbReference>
<evidence type="ECO:0000313" key="2">
    <source>
        <dbReference type="EMBL" id="RRO85643.1"/>
    </source>
</evidence>
<dbReference type="AlphaFoldDB" id="A0A426PWA0"/>
<comment type="caution">
    <text evidence="2">The sequence shown here is derived from an EMBL/GenBank/DDBJ whole genome shotgun (WGS) entry which is preliminary data.</text>
</comment>
<gene>
    <name evidence="2" type="ORF">CXF48_10210</name>
</gene>
<feature type="compositionally biased region" description="Pro residues" evidence="1">
    <location>
        <begin position="1"/>
        <end position="43"/>
    </location>
</feature>
<sequence>MPPPHPPAPTPAPTPSPGPPSTPAPEPRQTPADPAPTPAPTPSPGRCRLPTPRTDPGQTKPSRPGRRSRGRVGQGRGPGAAWAAQPWRALKRGSRLLIT</sequence>
<accession>A0A426PWA0</accession>
<reference evidence="2 3" key="1">
    <citation type="submission" date="2018-01" db="EMBL/GenBank/DDBJ databases">
        <title>Twenty Corynebacterium bovis Genomes.</title>
        <authorList>
            <person name="Gulvik C.A."/>
        </authorList>
    </citation>
    <scope>NUCLEOTIDE SEQUENCE [LARGE SCALE GENOMIC DNA]</scope>
    <source>
        <strain evidence="2 3">F6900</strain>
    </source>
</reference>
<evidence type="ECO:0000256" key="1">
    <source>
        <dbReference type="SAM" id="MobiDB-lite"/>
    </source>
</evidence>